<name>A0A9D1FI42_9BACT</name>
<dbReference type="AlphaFoldDB" id="A0A9D1FI42"/>
<dbReference type="GO" id="GO:0043093">
    <property type="term" value="P:FtsZ-dependent cytokinesis"/>
    <property type="evidence" value="ECO:0007669"/>
    <property type="project" value="UniProtKB-UniRule"/>
</dbReference>
<evidence type="ECO:0000256" key="3">
    <source>
        <dbReference type="ARBA" id="ARBA00023306"/>
    </source>
</evidence>
<dbReference type="InterPro" id="IPR007561">
    <property type="entry name" value="Cell_div_SepF/SepF-rel"/>
</dbReference>
<accession>A0A9D1FI42</accession>
<dbReference type="Proteomes" id="UP000886865">
    <property type="component" value="Unassembled WGS sequence"/>
</dbReference>
<dbReference type="HAMAP" id="MF_01197">
    <property type="entry name" value="SepF"/>
    <property type="match status" value="1"/>
</dbReference>
<evidence type="ECO:0000256" key="2">
    <source>
        <dbReference type="ARBA" id="ARBA00023210"/>
    </source>
</evidence>
<reference evidence="6" key="2">
    <citation type="journal article" date="2021" name="PeerJ">
        <title>Extensive microbial diversity within the chicken gut microbiome revealed by metagenomics and culture.</title>
        <authorList>
            <person name="Gilroy R."/>
            <person name="Ravi A."/>
            <person name="Getino M."/>
            <person name="Pursley I."/>
            <person name="Horton D.L."/>
            <person name="Alikhan N.F."/>
            <person name="Baker D."/>
            <person name="Gharbi K."/>
            <person name="Hall N."/>
            <person name="Watson M."/>
            <person name="Adriaenssens E.M."/>
            <person name="Foster-Nyarko E."/>
            <person name="Jarju S."/>
            <person name="Secka A."/>
            <person name="Antonio M."/>
            <person name="Oren A."/>
            <person name="Chaudhuri R.R."/>
            <person name="La Ragione R."/>
            <person name="Hildebrand F."/>
            <person name="Pallen M.J."/>
        </authorList>
    </citation>
    <scope>NUCLEOTIDE SEQUENCE</scope>
    <source>
        <strain evidence="6">CHK152-2871</strain>
    </source>
</reference>
<comment type="function">
    <text evidence="4 5">Cell division protein that is part of the divisome complex and is recruited early to the Z-ring. Probably stimulates Z-ring formation, perhaps through the cross-linking of FtsZ protofilaments. Its function overlaps with FtsA.</text>
</comment>
<dbReference type="EMBL" id="DVJQ01000025">
    <property type="protein sequence ID" value="HIS73968.1"/>
    <property type="molecule type" value="Genomic_DNA"/>
</dbReference>
<comment type="subcellular location">
    <subcellularLocation>
        <location evidence="5">Cytoplasm</location>
    </subcellularLocation>
    <text evidence="5">Localizes to the division site, in a FtsZ-dependent manner.</text>
</comment>
<organism evidence="6 7">
    <name type="scientific">Candidatus Galligastranaerophilus intestinavium</name>
    <dbReference type="NCBI Taxonomy" id="2840836"/>
    <lineage>
        <taxon>Bacteria</taxon>
        <taxon>Candidatus Galligastranaerophilus</taxon>
    </lineage>
</organism>
<evidence type="ECO:0000256" key="4">
    <source>
        <dbReference type="ARBA" id="ARBA00044936"/>
    </source>
</evidence>
<comment type="subunit">
    <text evidence="5">Homodimer. Interacts with FtsZ.</text>
</comment>
<protein>
    <recommendedName>
        <fullName evidence="5">Cell division protein SepF</fullName>
    </recommendedName>
</protein>
<keyword evidence="2 5" id="KW-0717">Septation</keyword>
<dbReference type="InterPro" id="IPR023052">
    <property type="entry name" value="Cell_div_SepF"/>
</dbReference>
<comment type="similarity">
    <text evidence="5">Belongs to the SepF family.</text>
</comment>
<gene>
    <name evidence="5" type="primary">sepF</name>
    <name evidence="6" type="ORF">IAA86_02985</name>
</gene>
<dbReference type="GO" id="GO:0005737">
    <property type="term" value="C:cytoplasm"/>
    <property type="evidence" value="ECO:0007669"/>
    <property type="project" value="UniProtKB-SubCell"/>
</dbReference>
<dbReference type="Gene3D" id="3.30.110.150">
    <property type="entry name" value="SepF-like protein"/>
    <property type="match status" value="1"/>
</dbReference>
<dbReference type="Pfam" id="PF04472">
    <property type="entry name" value="SepF"/>
    <property type="match status" value="1"/>
</dbReference>
<dbReference type="PANTHER" id="PTHR35798">
    <property type="entry name" value="CELL DIVISION PROTEIN SEPF"/>
    <property type="match status" value="1"/>
</dbReference>
<evidence type="ECO:0000313" key="6">
    <source>
        <dbReference type="EMBL" id="HIS73968.1"/>
    </source>
</evidence>
<dbReference type="InterPro" id="IPR038594">
    <property type="entry name" value="SepF-like_sf"/>
</dbReference>
<reference evidence="6" key="1">
    <citation type="submission" date="2020-10" db="EMBL/GenBank/DDBJ databases">
        <authorList>
            <person name="Gilroy R."/>
        </authorList>
    </citation>
    <scope>NUCLEOTIDE SEQUENCE</scope>
    <source>
        <strain evidence="6">CHK152-2871</strain>
    </source>
</reference>
<dbReference type="GO" id="GO:0000917">
    <property type="term" value="P:division septum assembly"/>
    <property type="evidence" value="ECO:0007669"/>
    <property type="project" value="UniProtKB-KW"/>
</dbReference>
<proteinExistence type="inferred from homology"/>
<sequence>MAGIGEKFKFLYNLFGFDNPDENEFGELSDEYENEYETDGTNVLKRNFEAQSPMETRERNNLRVLHGANRGYEVIVFEPRAFNESINIVEALKSRKTVILNLQLLDREQSQRIVDFLCGCTHALDGSQRKIGEFVFIFTPSNINISQEVVNSKLTRDAIWTASN</sequence>
<evidence type="ECO:0000256" key="1">
    <source>
        <dbReference type="ARBA" id="ARBA00022618"/>
    </source>
</evidence>
<comment type="caution">
    <text evidence="6">The sequence shown here is derived from an EMBL/GenBank/DDBJ whole genome shotgun (WGS) entry which is preliminary data.</text>
</comment>
<evidence type="ECO:0000256" key="5">
    <source>
        <dbReference type="HAMAP-Rule" id="MF_01197"/>
    </source>
</evidence>
<keyword evidence="1 5" id="KW-0132">Cell division</keyword>
<keyword evidence="3 5" id="KW-0131">Cell cycle</keyword>
<evidence type="ECO:0000313" key="7">
    <source>
        <dbReference type="Proteomes" id="UP000886865"/>
    </source>
</evidence>
<keyword evidence="5" id="KW-0963">Cytoplasm</keyword>
<dbReference type="PANTHER" id="PTHR35798:SF1">
    <property type="entry name" value="CELL DIVISION PROTEIN SEPF"/>
    <property type="match status" value="1"/>
</dbReference>